<feature type="transmembrane region" description="Helical" evidence="2">
    <location>
        <begin position="26"/>
        <end position="48"/>
    </location>
</feature>
<keyword evidence="4" id="KW-1185">Reference proteome</keyword>
<accession>A0ABR6HTW8</accession>
<evidence type="ECO:0000256" key="2">
    <source>
        <dbReference type="SAM" id="Phobius"/>
    </source>
</evidence>
<gene>
    <name evidence="3" type="ORF">FHS52_000054</name>
</gene>
<evidence type="ECO:0000256" key="1">
    <source>
        <dbReference type="SAM" id="MobiDB-lite"/>
    </source>
</evidence>
<name>A0ABR6HTW8_9SPHN</name>
<sequence>MPQHDRDNRIDETDAKGGSNEGVVRWVLLISLSLAIIALTVIWVTGALTQDNVESQGTATGRVEAEAEQRQNAATDNDPVNPNAD</sequence>
<organism evidence="3 4">
    <name type="scientific">Erythrobacter ramosus</name>
    <dbReference type="NCBI Taxonomy" id="35811"/>
    <lineage>
        <taxon>Bacteria</taxon>
        <taxon>Pseudomonadati</taxon>
        <taxon>Pseudomonadota</taxon>
        <taxon>Alphaproteobacteria</taxon>
        <taxon>Sphingomonadales</taxon>
        <taxon>Erythrobacteraceae</taxon>
        <taxon>Erythrobacter/Porphyrobacter group</taxon>
        <taxon>Erythrobacter</taxon>
    </lineage>
</organism>
<evidence type="ECO:0000313" key="3">
    <source>
        <dbReference type="EMBL" id="MBB3774111.1"/>
    </source>
</evidence>
<dbReference type="RefSeq" id="WP_183363499.1">
    <property type="nucleotide sequence ID" value="NZ_BAAADZ010000002.1"/>
</dbReference>
<protein>
    <submittedName>
        <fullName evidence="3">Uncharacterized protein</fullName>
    </submittedName>
</protein>
<keyword evidence="2" id="KW-0472">Membrane</keyword>
<feature type="region of interest" description="Disordered" evidence="1">
    <location>
        <begin position="54"/>
        <end position="85"/>
    </location>
</feature>
<keyword evidence="2" id="KW-1133">Transmembrane helix</keyword>
<dbReference type="Proteomes" id="UP000548685">
    <property type="component" value="Unassembled WGS sequence"/>
</dbReference>
<evidence type="ECO:0000313" key="4">
    <source>
        <dbReference type="Proteomes" id="UP000548685"/>
    </source>
</evidence>
<feature type="compositionally biased region" description="Polar residues" evidence="1">
    <location>
        <begin position="70"/>
        <end position="85"/>
    </location>
</feature>
<keyword evidence="2" id="KW-0812">Transmembrane</keyword>
<comment type="caution">
    <text evidence="3">The sequence shown here is derived from an EMBL/GenBank/DDBJ whole genome shotgun (WGS) entry which is preliminary data.</text>
</comment>
<proteinExistence type="predicted"/>
<dbReference type="EMBL" id="JACICE010000001">
    <property type="protein sequence ID" value="MBB3774111.1"/>
    <property type="molecule type" value="Genomic_DNA"/>
</dbReference>
<reference evidence="3 4" key="1">
    <citation type="submission" date="2020-08" db="EMBL/GenBank/DDBJ databases">
        <title>Genomic Encyclopedia of Type Strains, Phase IV (KMG-IV): sequencing the most valuable type-strain genomes for metagenomic binning, comparative biology and taxonomic classification.</title>
        <authorList>
            <person name="Goeker M."/>
        </authorList>
    </citation>
    <scope>NUCLEOTIDE SEQUENCE [LARGE SCALE GENOMIC DNA]</scope>
    <source>
        <strain evidence="3 4">DSM 8510</strain>
    </source>
</reference>